<accession>A0ACC2LXR8</accession>
<name>A0ACC2LXR8_PERAE</name>
<evidence type="ECO:0000313" key="1">
    <source>
        <dbReference type="EMBL" id="KAJ8637866.1"/>
    </source>
</evidence>
<gene>
    <name evidence="1" type="ORF">MRB53_012133</name>
</gene>
<evidence type="ECO:0000313" key="2">
    <source>
        <dbReference type="Proteomes" id="UP001234297"/>
    </source>
</evidence>
<dbReference type="Proteomes" id="UP001234297">
    <property type="component" value="Chromosome 3"/>
</dbReference>
<comment type="caution">
    <text evidence="1">The sequence shown here is derived from an EMBL/GenBank/DDBJ whole genome shotgun (WGS) entry which is preliminary data.</text>
</comment>
<dbReference type="EMBL" id="CM056811">
    <property type="protein sequence ID" value="KAJ8637866.1"/>
    <property type="molecule type" value="Genomic_DNA"/>
</dbReference>
<keyword evidence="2" id="KW-1185">Reference proteome</keyword>
<organism evidence="1 2">
    <name type="scientific">Persea americana</name>
    <name type="common">Avocado</name>
    <dbReference type="NCBI Taxonomy" id="3435"/>
    <lineage>
        <taxon>Eukaryota</taxon>
        <taxon>Viridiplantae</taxon>
        <taxon>Streptophyta</taxon>
        <taxon>Embryophyta</taxon>
        <taxon>Tracheophyta</taxon>
        <taxon>Spermatophyta</taxon>
        <taxon>Magnoliopsida</taxon>
        <taxon>Magnoliidae</taxon>
        <taxon>Laurales</taxon>
        <taxon>Lauraceae</taxon>
        <taxon>Persea</taxon>
    </lineage>
</organism>
<sequence length="625" mass="69149">MQEGEPGETVEKNTMKCSIAGFVYYMKCFPFAASSKHLEMEEKTIVEGAEKPERKPGGWKSMPYVIGNETFEKLGTLGLVANIMVYLQDEFHMEQVFATNVINIWSGTTNFAPLFGAFLSDTYLGRFRTLAYASITSLLGMATLTLTASLRGLRPPRCDPNKPGAHCLGATKGQVGVLYLALGLLTIGAGGIRPCSLPFGVDQFDATTEKGRRGIDSFFNWYYFTFTVSLMIALTVIVYIQSSVSWSLGLAIPTFLMLCSITLFFVGTKVYIYVSPEGSILSSIAQVFVAAYKKRRLELPYANEQPQVLYDPSSPKYSTTSKLPLTQQFRCLNKAAIIAEGDLNPDGSPSNHWKLCSIQQVEELKCLIRIMPIWASGIICFTALAQQATFTVSQARKMDRHLGPNFQIPPGSLSVISMLALTVFIPIYDRILIPMARRITKLQAGITVLQRMGIGMAISVLSMVVGGLIEEKRRNSANSHQDPRGVAPITVMWLAPQLILMGMADAFNGIGQIEFYYKQFPEHMRSIGGSLFFCGIGGANYLSSFIVAIVHNYTGKDGQPNWLDDNLNVGKLDYFYYIIAAFGILNLAYFLLCARYYRYKGSTEEEREEDVSVVIQGKTPKSVGS</sequence>
<proteinExistence type="predicted"/>
<protein>
    <submittedName>
        <fullName evidence="1">Uncharacterized protein</fullName>
    </submittedName>
</protein>
<reference evidence="1 2" key="1">
    <citation type="journal article" date="2022" name="Hortic Res">
        <title>A haplotype resolved chromosomal level avocado genome allows analysis of novel avocado genes.</title>
        <authorList>
            <person name="Nath O."/>
            <person name="Fletcher S.J."/>
            <person name="Hayward A."/>
            <person name="Shaw L.M."/>
            <person name="Masouleh A.K."/>
            <person name="Furtado A."/>
            <person name="Henry R.J."/>
            <person name="Mitter N."/>
        </authorList>
    </citation>
    <scope>NUCLEOTIDE SEQUENCE [LARGE SCALE GENOMIC DNA]</scope>
    <source>
        <strain evidence="2">cv. Hass</strain>
    </source>
</reference>